<feature type="transmembrane region" description="Helical" evidence="1">
    <location>
        <begin position="12"/>
        <end position="30"/>
    </location>
</feature>
<keyword evidence="1" id="KW-0472">Membrane</keyword>
<keyword evidence="2" id="KW-0645">Protease</keyword>
<keyword evidence="1" id="KW-0812">Transmembrane</keyword>
<feature type="transmembrane region" description="Helical" evidence="1">
    <location>
        <begin position="186"/>
        <end position="205"/>
    </location>
</feature>
<reference evidence="2 3" key="1">
    <citation type="submission" date="2015-12" db="EMBL/GenBank/DDBJ databases">
        <title>Haloferax profundi sp. nov. isolated from the Discovery deep brine-seawater interface in the Red Sea.</title>
        <authorList>
            <person name="Zhang G."/>
            <person name="Stingl U."/>
            <person name="Rashid M."/>
        </authorList>
    </citation>
    <scope>NUCLEOTIDE SEQUENCE [LARGE SCALE GENOMIC DNA]</scope>
    <source>
        <strain evidence="2 3">SB29</strain>
    </source>
</reference>
<keyword evidence="1" id="KW-1133">Transmembrane helix</keyword>
<gene>
    <name evidence="2" type="ORF">AUR66_05765</name>
</gene>
<evidence type="ECO:0000313" key="2">
    <source>
        <dbReference type="EMBL" id="KTG30884.1"/>
    </source>
</evidence>
<feature type="transmembrane region" description="Helical" evidence="1">
    <location>
        <begin position="156"/>
        <end position="174"/>
    </location>
</feature>
<keyword evidence="3" id="KW-1185">Reference proteome</keyword>
<dbReference type="GO" id="GO:0006508">
    <property type="term" value="P:proteolysis"/>
    <property type="evidence" value="ECO:0007669"/>
    <property type="project" value="UniProtKB-KW"/>
</dbReference>
<evidence type="ECO:0000313" key="3">
    <source>
        <dbReference type="Proteomes" id="UP000053157"/>
    </source>
</evidence>
<protein>
    <submittedName>
        <fullName evidence="2">Zn-dependent protease</fullName>
    </submittedName>
</protein>
<dbReference type="AlphaFoldDB" id="A0A0W1SWP0"/>
<feature type="transmembrane region" description="Helical" evidence="1">
    <location>
        <begin position="83"/>
        <end position="106"/>
    </location>
</feature>
<dbReference type="OrthoDB" id="86131at2157"/>
<dbReference type="EMBL" id="LOPV01000015">
    <property type="protein sequence ID" value="KTG30884.1"/>
    <property type="molecule type" value="Genomic_DNA"/>
</dbReference>
<dbReference type="PANTHER" id="PTHR35864">
    <property type="entry name" value="ZINC METALLOPROTEASE MJ0611-RELATED"/>
    <property type="match status" value="1"/>
</dbReference>
<keyword evidence="2" id="KW-0378">Hydrolase</keyword>
<dbReference type="GO" id="GO:0008233">
    <property type="term" value="F:peptidase activity"/>
    <property type="evidence" value="ECO:0007669"/>
    <property type="project" value="UniProtKB-KW"/>
</dbReference>
<dbReference type="PANTHER" id="PTHR35864:SF1">
    <property type="entry name" value="ZINC METALLOPROTEASE YWHC-RELATED"/>
    <property type="match status" value="1"/>
</dbReference>
<accession>A0A0W1SWP0</accession>
<feature type="transmembrane region" description="Helical" evidence="1">
    <location>
        <begin position="118"/>
        <end position="144"/>
    </location>
</feature>
<comment type="caution">
    <text evidence="2">The sequence shown here is derived from an EMBL/GenBank/DDBJ whole genome shotgun (WGS) entry which is preliminary data.</text>
</comment>
<dbReference type="Proteomes" id="UP000053157">
    <property type="component" value="Unassembled WGS sequence"/>
</dbReference>
<sequence>MNITFSSRELRDLVVAWIALGLAFAIFFAGGGQRAISMLLGGSFGLALVVSLLTAGVGFLLHEVAHKVVAVRYGQIAEFRADYSMLGIAIMSALVGFIFAAPGAVYHRGMLTEREHGLIALAGPATNLLLLVAFAPLFVAGLVLGSGILELIGARGLVINAFLAAFNMLPFASLDGRTVKAWSTPVFAGVLALSILLTVGLLLFVGF</sequence>
<dbReference type="InterPro" id="IPR052348">
    <property type="entry name" value="Metallopeptidase_M50B"/>
</dbReference>
<proteinExistence type="predicted"/>
<evidence type="ECO:0000256" key="1">
    <source>
        <dbReference type="SAM" id="Phobius"/>
    </source>
</evidence>
<name>A0A0W1SWP0_9EURY</name>
<organism evidence="2 3">
    <name type="scientific">Haloferax profundi</name>
    <dbReference type="NCBI Taxonomy" id="1544718"/>
    <lineage>
        <taxon>Archaea</taxon>
        <taxon>Methanobacteriati</taxon>
        <taxon>Methanobacteriota</taxon>
        <taxon>Stenosarchaea group</taxon>
        <taxon>Halobacteria</taxon>
        <taxon>Halobacteriales</taxon>
        <taxon>Haloferacaceae</taxon>
        <taxon>Haloferax</taxon>
    </lineage>
</organism>
<feature type="transmembrane region" description="Helical" evidence="1">
    <location>
        <begin position="36"/>
        <end position="62"/>
    </location>
</feature>
<dbReference type="RefSeq" id="WP_058570617.1">
    <property type="nucleotide sequence ID" value="NZ_LOPV01000015.1"/>
</dbReference>